<reference evidence="1 2" key="1">
    <citation type="journal article" date="2013" name="ISME J.">
        <title>A metabolic model for members of the genus Tetrasphaera involved in enhanced biological phosphorus removal.</title>
        <authorList>
            <person name="Kristiansen R."/>
            <person name="Nguyen H.T.T."/>
            <person name="Saunders A.M."/>
            <person name="Nielsen J.L."/>
            <person name="Wimmer R."/>
            <person name="Le V.Q."/>
            <person name="McIlroy S.J."/>
            <person name="Petrovski S."/>
            <person name="Seviour R.J."/>
            <person name="Calteau A."/>
            <person name="Nielsen K.L."/>
            <person name="Nielsen P.H."/>
        </authorList>
    </citation>
    <scope>NUCLEOTIDE SEQUENCE [LARGE SCALE GENOMIC DNA]</scope>
    <source>
        <strain evidence="1 2">Ben 74</strain>
    </source>
</reference>
<name>A0A077MA41_9MICO</name>
<proteinExistence type="predicted"/>
<gene>
    <name evidence="1" type="ORF">BN13_650004</name>
</gene>
<organism evidence="1 2">
    <name type="scientific">Nostocoides jenkinsii Ben 74</name>
    <dbReference type="NCBI Taxonomy" id="1193518"/>
    <lineage>
        <taxon>Bacteria</taxon>
        <taxon>Bacillati</taxon>
        <taxon>Actinomycetota</taxon>
        <taxon>Actinomycetes</taxon>
        <taxon>Micrococcales</taxon>
        <taxon>Intrasporangiaceae</taxon>
        <taxon>Nostocoides</taxon>
    </lineage>
</organism>
<protein>
    <submittedName>
        <fullName evidence="1">Uncharacterized protein</fullName>
    </submittedName>
</protein>
<sequence>MPQNPLPPSSAALGWSLTLVEPLLPTERRALFEAAMHEVVVRTPDWAATFFGGFATDVMLTLPEVDPWRLLSGKVGSFTVGPRPPAEDGAVTRVGEKFGTVRNGFDRLPPMYDDPRNDPYLVALTPDLSPAAAAVLAAAGYGWEQANEMLLAASVTPGEAEASDVKVLRRRTPADRLFVVGSEAVRWAIHRRRSYAGKDDLWPLEAASRWAWRADRVSQGEASALPRPDQDEALKLHQCQWFPVDDFDSSQF</sequence>
<comment type="caution">
    <text evidence="1">The sequence shown here is derived from an EMBL/GenBank/DDBJ whole genome shotgun (WGS) entry which is preliminary data.</text>
</comment>
<dbReference type="Proteomes" id="UP000035720">
    <property type="component" value="Unassembled WGS sequence"/>
</dbReference>
<dbReference type="EMBL" id="CAJC01000178">
    <property type="protein sequence ID" value="CCI54236.1"/>
    <property type="molecule type" value="Genomic_DNA"/>
</dbReference>
<keyword evidence="2" id="KW-1185">Reference proteome</keyword>
<accession>A0A077MA41</accession>
<dbReference type="AlphaFoldDB" id="A0A077MA41"/>
<evidence type="ECO:0000313" key="2">
    <source>
        <dbReference type="Proteomes" id="UP000035720"/>
    </source>
</evidence>
<evidence type="ECO:0000313" key="1">
    <source>
        <dbReference type="EMBL" id="CCI54236.1"/>
    </source>
</evidence>